<keyword evidence="2" id="KW-0449">Lipoprotein</keyword>
<evidence type="ECO:0000313" key="3">
    <source>
        <dbReference type="Proteomes" id="UP000183975"/>
    </source>
</evidence>
<dbReference type="Proteomes" id="UP000183975">
    <property type="component" value="Unassembled WGS sequence"/>
</dbReference>
<dbReference type="EMBL" id="FRAH01000007">
    <property type="protein sequence ID" value="SHJ85576.1"/>
    <property type="molecule type" value="Genomic_DNA"/>
</dbReference>
<sequence>MKKYVVFLLCFLLCGCAGQQTATSLAAVTENPKERAQQIQKALMEVPGVTDSAVVVAGHTAIIGLRTKETGTALGRLIQEAETAARGADKHLQMVSVTANEAIVERMEQTAQEGA</sequence>
<feature type="signal peptide" evidence="1">
    <location>
        <begin position="1"/>
        <end position="22"/>
    </location>
</feature>
<evidence type="ECO:0000256" key="1">
    <source>
        <dbReference type="SAM" id="SignalP"/>
    </source>
</evidence>
<keyword evidence="3" id="KW-1185">Reference proteome</keyword>
<dbReference type="PROSITE" id="PS51257">
    <property type="entry name" value="PROKAR_LIPOPROTEIN"/>
    <property type="match status" value="1"/>
</dbReference>
<name>A0A1M6MQA0_9FIRM</name>
<keyword evidence="1" id="KW-0732">Signal</keyword>
<feature type="chain" id="PRO_5039515816" evidence="1">
    <location>
        <begin position="23"/>
        <end position="115"/>
    </location>
</feature>
<dbReference type="RefSeq" id="WP_072849105.1">
    <property type="nucleotide sequence ID" value="NZ_FRAH01000007.1"/>
</dbReference>
<accession>A0A1M6MQA0</accession>
<dbReference type="OrthoDB" id="9918392at2"/>
<gene>
    <name evidence="2" type="ORF">SAMN02745138_00659</name>
</gene>
<protein>
    <submittedName>
        <fullName evidence="2">Sporulation lipoprotein YhcN/YlaJ (Spore_YhcN_YlaJ)</fullName>
    </submittedName>
</protein>
<dbReference type="AlphaFoldDB" id="A0A1M6MQA0"/>
<proteinExistence type="predicted"/>
<evidence type="ECO:0000313" key="2">
    <source>
        <dbReference type="EMBL" id="SHJ85576.1"/>
    </source>
</evidence>
<dbReference type="Pfam" id="PF09580">
    <property type="entry name" value="Spore_YhcN_YlaJ"/>
    <property type="match status" value="1"/>
</dbReference>
<reference evidence="2 3" key="1">
    <citation type="submission" date="2016-11" db="EMBL/GenBank/DDBJ databases">
        <authorList>
            <person name="Jaros S."/>
            <person name="Januszkiewicz K."/>
            <person name="Wedrychowicz H."/>
        </authorList>
    </citation>
    <scope>NUCLEOTIDE SEQUENCE [LARGE SCALE GENOMIC DNA]</scope>
    <source>
        <strain evidence="2 3">DSM 14214</strain>
    </source>
</reference>
<dbReference type="InterPro" id="IPR019076">
    <property type="entry name" value="Spore_lipoprot_YhcN/YlaJ-like"/>
</dbReference>
<organism evidence="2 3">
    <name type="scientific">Anaerotignum lactatifermentans DSM 14214</name>
    <dbReference type="NCBI Taxonomy" id="1121323"/>
    <lineage>
        <taxon>Bacteria</taxon>
        <taxon>Bacillati</taxon>
        <taxon>Bacillota</taxon>
        <taxon>Clostridia</taxon>
        <taxon>Lachnospirales</taxon>
        <taxon>Anaerotignaceae</taxon>
        <taxon>Anaerotignum</taxon>
    </lineage>
</organism>